<dbReference type="PANTHER" id="PTHR48083">
    <property type="entry name" value="MEDIUM-CHAIN SPECIFIC ACYL-COA DEHYDROGENASE, MITOCHONDRIAL-RELATED"/>
    <property type="match status" value="1"/>
</dbReference>
<gene>
    <name evidence="5" type="ORF">CNE99_01110</name>
</gene>
<protein>
    <submittedName>
        <fullName evidence="5">Uncharacterized protein</fullName>
    </submittedName>
</protein>
<keyword evidence="1" id="KW-0560">Oxidoreductase</keyword>
<evidence type="ECO:0000313" key="6">
    <source>
        <dbReference type="Proteomes" id="UP000219327"/>
    </source>
</evidence>
<sequence>MRVESRRATFPELNLARGFFERIRASGRDIAEHGELPPKLASELKQAGLFRLLLPSTLGGSQLPLPKYLRCIEAIAEADGSAGWCVGQGGVFCNGADGLPATVAQNIWGENPDAVVATGTPGNNVAVDRDGTYILSGHWRFASGCMHADWLGAMADLTDERGQSQFGMCIVPKESVDLGGGWNVTGLHGTGSREYRTDNLEVPEGHAVPIAVFRSHCGEATGLPNGLLFASTFGAVGLGIARHAIDALIDLAQDKVPAFGNRKLLDDEMVYVGLAQSEARWQGARAFLLEMAEESEYQRGKNGQPDGPVRTRLRLAATSAMRTSGEVVDKIYELSGSDGIFDDHPIYRCFQDIHAVIQQIQARPAHYRSVGRALIGVDSEDMVG</sequence>
<dbReference type="PROSITE" id="PS00073">
    <property type="entry name" value="ACYL_COA_DH_2"/>
    <property type="match status" value="1"/>
</dbReference>
<dbReference type="InterPro" id="IPR046373">
    <property type="entry name" value="Acyl-CoA_Oxase/DH_mid-dom_sf"/>
</dbReference>
<name>A0A2A5WZP2_9GAMM</name>
<evidence type="ECO:0000313" key="5">
    <source>
        <dbReference type="EMBL" id="PDH41654.1"/>
    </source>
</evidence>
<dbReference type="Pfam" id="PF08028">
    <property type="entry name" value="Acyl-CoA_dh_2"/>
    <property type="match status" value="1"/>
</dbReference>
<evidence type="ECO:0000256" key="2">
    <source>
        <dbReference type="ARBA" id="ARBA00049661"/>
    </source>
</evidence>
<dbReference type="Gene3D" id="2.40.110.10">
    <property type="entry name" value="Butyryl-CoA Dehydrogenase, subunit A, domain 2"/>
    <property type="match status" value="1"/>
</dbReference>
<dbReference type="EMBL" id="NTKD01000003">
    <property type="protein sequence ID" value="PDH41654.1"/>
    <property type="molecule type" value="Genomic_DNA"/>
</dbReference>
<accession>A0A2A5WZP2</accession>
<comment type="similarity">
    <text evidence="2">Belongs to the HpaH/HsaA monooxygenase family.</text>
</comment>
<feature type="domain" description="Acyl-CoA dehydrogenase/oxidase N-terminal" evidence="3">
    <location>
        <begin position="19"/>
        <end position="87"/>
    </location>
</feature>
<dbReference type="InterPro" id="IPR050741">
    <property type="entry name" value="Acyl-CoA_dehydrogenase"/>
</dbReference>
<evidence type="ECO:0000259" key="3">
    <source>
        <dbReference type="Pfam" id="PF02771"/>
    </source>
</evidence>
<dbReference type="InterPro" id="IPR036250">
    <property type="entry name" value="AcylCo_DH-like_C"/>
</dbReference>
<dbReference type="PANTHER" id="PTHR48083:SF5">
    <property type="entry name" value="NRGC PROTEIN"/>
    <property type="match status" value="1"/>
</dbReference>
<dbReference type="AlphaFoldDB" id="A0A2A5WZP2"/>
<dbReference type="Gene3D" id="1.10.540.10">
    <property type="entry name" value="Acyl-CoA dehydrogenase/oxidase, N-terminal domain"/>
    <property type="match status" value="1"/>
</dbReference>
<dbReference type="InterPro" id="IPR013786">
    <property type="entry name" value="AcylCoA_DH/ox_N"/>
</dbReference>
<dbReference type="InterPro" id="IPR009100">
    <property type="entry name" value="AcylCoA_DH/oxidase_NM_dom_sf"/>
</dbReference>
<dbReference type="InterPro" id="IPR037069">
    <property type="entry name" value="AcylCoA_DH/ox_N_sf"/>
</dbReference>
<dbReference type="GO" id="GO:0003995">
    <property type="term" value="F:acyl-CoA dehydrogenase activity"/>
    <property type="evidence" value="ECO:0007669"/>
    <property type="project" value="InterPro"/>
</dbReference>
<organism evidence="5 6">
    <name type="scientific">OM182 bacterium MED-G24</name>
    <dbReference type="NCBI Taxonomy" id="1986255"/>
    <lineage>
        <taxon>Bacteria</taxon>
        <taxon>Pseudomonadati</taxon>
        <taxon>Pseudomonadota</taxon>
        <taxon>Gammaproteobacteria</taxon>
        <taxon>OMG group</taxon>
        <taxon>OM182 clade</taxon>
    </lineage>
</organism>
<dbReference type="PIRSF" id="PIRSF016578">
    <property type="entry name" value="HsaA"/>
    <property type="match status" value="1"/>
</dbReference>
<dbReference type="Gene3D" id="1.20.140.10">
    <property type="entry name" value="Butyryl-CoA Dehydrogenase, subunit A, domain 3"/>
    <property type="match status" value="1"/>
</dbReference>
<dbReference type="GO" id="GO:0050660">
    <property type="term" value="F:flavin adenine dinucleotide binding"/>
    <property type="evidence" value="ECO:0007669"/>
    <property type="project" value="InterPro"/>
</dbReference>
<feature type="domain" description="Acyl-CoA dehydrogenase C-terminal" evidence="4">
    <location>
        <begin position="232"/>
        <end position="358"/>
    </location>
</feature>
<dbReference type="InterPro" id="IPR013107">
    <property type="entry name" value="Acyl-CoA_DH_C"/>
</dbReference>
<dbReference type="Pfam" id="PF02771">
    <property type="entry name" value="Acyl-CoA_dh_N"/>
    <property type="match status" value="1"/>
</dbReference>
<dbReference type="GO" id="GO:0005737">
    <property type="term" value="C:cytoplasm"/>
    <property type="evidence" value="ECO:0007669"/>
    <property type="project" value="TreeGrafter"/>
</dbReference>
<comment type="caution">
    <text evidence="5">The sequence shown here is derived from an EMBL/GenBank/DDBJ whole genome shotgun (WGS) entry which is preliminary data.</text>
</comment>
<evidence type="ECO:0000256" key="1">
    <source>
        <dbReference type="ARBA" id="ARBA00023002"/>
    </source>
</evidence>
<dbReference type="Proteomes" id="UP000219327">
    <property type="component" value="Unassembled WGS sequence"/>
</dbReference>
<dbReference type="GO" id="GO:0033539">
    <property type="term" value="P:fatty acid beta-oxidation using acyl-CoA dehydrogenase"/>
    <property type="evidence" value="ECO:0007669"/>
    <property type="project" value="TreeGrafter"/>
</dbReference>
<dbReference type="SUPFAM" id="SSF47203">
    <property type="entry name" value="Acyl-CoA dehydrogenase C-terminal domain-like"/>
    <property type="match status" value="1"/>
</dbReference>
<evidence type="ECO:0000259" key="4">
    <source>
        <dbReference type="Pfam" id="PF08028"/>
    </source>
</evidence>
<proteinExistence type="inferred from homology"/>
<dbReference type="SUPFAM" id="SSF56645">
    <property type="entry name" value="Acyl-CoA dehydrogenase NM domain-like"/>
    <property type="match status" value="1"/>
</dbReference>
<reference evidence="5 6" key="1">
    <citation type="submission" date="2017-08" db="EMBL/GenBank/DDBJ databases">
        <title>Fine stratification of microbial communities through a metagenomic profile of the photic zone.</title>
        <authorList>
            <person name="Haro-Moreno J.M."/>
            <person name="Lopez-Perez M."/>
            <person name="De La Torre J."/>
            <person name="Picazo A."/>
            <person name="Camacho A."/>
            <person name="Rodriguez-Valera F."/>
        </authorList>
    </citation>
    <scope>NUCLEOTIDE SEQUENCE [LARGE SCALE GENOMIC DNA]</scope>
    <source>
        <strain evidence="5">MED-G24</strain>
    </source>
</reference>
<dbReference type="InterPro" id="IPR006089">
    <property type="entry name" value="Acyl-CoA_DH_CS"/>
</dbReference>